<dbReference type="EMBL" id="CAJPDR010000241">
    <property type="protein sequence ID" value="CAF9927876.1"/>
    <property type="molecule type" value="Genomic_DNA"/>
</dbReference>
<feature type="compositionally biased region" description="Basic and acidic residues" evidence="1">
    <location>
        <begin position="1183"/>
        <end position="1209"/>
    </location>
</feature>
<dbReference type="OrthoDB" id="5395194at2759"/>
<proteinExistence type="predicted"/>
<feature type="region of interest" description="Disordered" evidence="1">
    <location>
        <begin position="957"/>
        <end position="1034"/>
    </location>
</feature>
<feature type="region of interest" description="Disordered" evidence="1">
    <location>
        <begin position="1286"/>
        <end position="1329"/>
    </location>
</feature>
<sequence>MKIEGQNTTAGVALMESSASLLPDRAEVKTMAPSSLKKMSEFQGRKEGNYASLEKSPLARFKNRDLGLTLLPGSQIQRKDEKRSGTAAESSLRRIGSRHVGGSKEWKSFETEIQQKHAAQQTAFPNEAKNPSSSPDPSPDPSPEAAKSSHVTARSHKDQPFSQSPSVKDGSNLILHNINSVAAAPYAEQTLGASEIGSAKSYQHDDHSARAMKRRRLGSRASNEMRDSKVGKGKQVAFGTHYDRSHAYHDQDLSDINAVLSEISRSSIATIGLPFGGTARGLESSKPESHRQITHSPDDAFARSHRSTVLGSEDKTLHGSSSALAALTSKSPAKYHHSEPEKLTVYNQPLKSSKSVSTQHRKHPRLFPDKPADIRTQVLKPRKEVNRSWTSHFPPKAKIPHRANLPASSLLAAPFTPSEDSEDHQYPNPINALLTFTNLHAYANSSRTHLSPSLPSYLSLSKSFIYPLDVCAPEDSFDTAHAGDQRQSARRRSASMPNLSSTYATMNMDSSNPFGPALMPTPPRELPSFPEYSSCSNLLSHYNHVPFGQNVIDPPHGHVDTLVNTDNSFSQNWQFNMNIQRQHEYSLSNRQNIGFTSGLHPPQVLTQPSNHQDMTGLSVSKDKTVAAGGPQYRRRRIEVKDNYSNDEVKSIMFNLVTQAQTLKAENISLHSSNAAMEKDVESFQQGKTDMMQQIQHHERIVAQKDQQIEAMRIKGSSLLLQHKRLWDEHNRLLATIRKENGTGNLSTIVKKILWSHSPNAVGAASQGSEAGVDVSPAYHTNGAQLPVPRQGFEQTPAIFQGYAQPVSVPTYSEANVTNVSSRSMRQQGYAATNHNNAYPSQTASIAPYSEADVTKALSRALSHPGFTSACYDNPNSPQPESIPAYPDANVAKPSRRASVQSRFAAANINNASSPHDGSTGWVPSDQLLDANAGTMTTNGLNHDRPSEQVPMERVTIDLTDDSQPPSSSASRNTSVHQTREQSIQDAHPPSHLSPAQYPPAHYPAGYFAPSHYPSGLSAQNQMSQRQLPLDQDSRGKDLEAMQIQKESIARMAEKPLSWLQGENPFRKGIKSVEQFGLPSSRRPSQSNAEENVSLGQSPEAGSVAPLPETATGRKTKKTVPEKTKVVLDAEAKKERAKGYRKTAAEKKKRERGIAKQLLQDETMSNNAMRAEKQDRRAAKREKRREQARKPSEEVRPREPQKTRDGRLYQEDTGVQQAMHGGSMDQVALDDHDSLFGDDEGNNMEIEGFHGSPDVDSVMYDDSATAEEDMDTAYAAELEALLEADTDAGGTSGVRQDGAFGGATCVPVLAPGGDDGYHDFSSESEESEEE</sequence>
<feature type="region of interest" description="Disordered" evidence="1">
    <location>
        <begin position="279"/>
        <end position="304"/>
    </location>
</feature>
<accession>A0A8H3FV01</accession>
<feature type="compositionally biased region" description="Basic and acidic residues" evidence="1">
    <location>
        <begin position="283"/>
        <end position="302"/>
    </location>
</feature>
<feature type="region of interest" description="Disordered" evidence="1">
    <location>
        <begin position="64"/>
        <end position="168"/>
    </location>
</feature>
<feature type="compositionally biased region" description="Polar residues" evidence="1">
    <location>
        <begin position="1081"/>
        <end position="1096"/>
    </location>
</feature>
<dbReference type="Proteomes" id="UP000664203">
    <property type="component" value="Unassembled WGS sequence"/>
</dbReference>
<feature type="compositionally biased region" description="Basic and acidic residues" evidence="1">
    <location>
        <begin position="102"/>
        <end position="115"/>
    </location>
</feature>
<feature type="region of interest" description="Disordered" evidence="1">
    <location>
        <begin position="198"/>
        <end position="233"/>
    </location>
</feature>
<evidence type="ECO:0000256" key="1">
    <source>
        <dbReference type="SAM" id="MobiDB-lite"/>
    </source>
</evidence>
<name>A0A8H3FV01_9LECA</name>
<gene>
    <name evidence="2" type="ORF">ALECFALPRED_003899</name>
</gene>
<organism evidence="2 3">
    <name type="scientific">Alectoria fallacina</name>
    <dbReference type="NCBI Taxonomy" id="1903189"/>
    <lineage>
        <taxon>Eukaryota</taxon>
        <taxon>Fungi</taxon>
        <taxon>Dikarya</taxon>
        <taxon>Ascomycota</taxon>
        <taxon>Pezizomycotina</taxon>
        <taxon>Lecanoromycetes</taxon>
        <taxon>OSLEUM clade</taxon>
        <taxon>Lecanoromycetidae</taxon>
        <taxon>Lecanorales</taxon>
        <taxon>Lecanorineae</taxon>
        <taxon>Parmeliaceae</taxon>
        <taxon>Alectoria</taxon>
    </lineage>
</organism>
<keyword evidence="3" id="KW-1185">Reference proteome</keyword>
<feature type="region of interest" description="Disordered" evidence="1">
    <location>
        <begin position="1076"/>
        <end position="1258"/>
    </location>
</feature>
<feature type="compositionally biased region" description="Polar residues" evidence="1">
    <location>
        <begin position="961"/>
        <end position="984"/>
    </location>
</feature>
<evidence type="ECO:0000313" key="3">
    <source>
        <dbReference type="Proteomes" id="UP000664203"/>
    </source>
</evidence>
<reference evidence="2" key="1">
    <citation type="submission" date="2021-03" db="EMBL/GenBank/DDBJ databases">
        <authorList>
            <person name="Tagirdzhanova G."/>
        </authorList>
    </citation>
    <scope>NUCLEOTIDE SEQUENCE</scope>
</reference>
<feature type="compositionally biased region" description="Basic and acidic residues" evidence="1">
    <location>
        <begin position="1118"/>
        <end position="1153"/>
    </location>
</feature>
<comment type="caution">
    <text evidence="2">The sequence shown here is derived from an EMBL/GenBank/DDBJ whole genome shotgun (WGS) entry which is preliminary data.</text>
</comment>
<evidence type="ECO:0000313" key="2">
    <source>
        <dbReference type="EMBL" id="CAF9927876.1"/>
    </source>
</evidence>
<feature type="compositionally biased region" description="Polar residues" evidence="1">
    <location>
        <begin position="1016"/>
        <end position="1026"/>
    </location>
</feature>
<protein>
    <submittedName>
        <fullName evidence="2">Uncharacterized protein</fullName>
    </submittedName>
</protein>